<gene>
    <name evidence="1" type="ORF">PSON_ATCC_30995.1.T0160067</name>
</gene>
<proteinExistence type="predicted"/>
<protein>
    <submittedName>
        <fullName evidence="1">Uncharacterized protein</fullName>
    </submittedName>
</protein>
<dbReference type="AlphaFoldDB" id="A0A8S1LB22"/>
<evidence type="ECO:0000313" key="1">
    <source>
        <dbReference type="EMBL" id="CAD8061956.1"/>
    </source>
</evidence>
<reference evidence="1" key="1">
    <citation type="submission" date="2021-01" db="EMBL/GenBank/DDBJ databases">
        <authorList>
            <consortium name="Genoscope - CEA"/>
            <person name="William W."/>
        </authorList>
    </citation>
    <scope>NUCLEOTIDE SEQUENCE</scope>
</reference>
<name>A0A8S1LB22_9CILI</name>
<sequence length="100" mass="12056">MLRIIQYIPIQQSIQIQSCQIRQKIQCMSKINTYSILRLYYRSLYWAVINTCTIRKHTLSYWTSIIYYIPNQTISLIWSCTLQTFIITRQVSYMDISNQC</sequence>
<dbReference type="EMBL" id="CAJJDN010000016">
    <property type="protein sequence ID" value="CAD8061956.1"/>
    <property type="molecule type" value="Genomic_DNA"/>
</dbReference>
<organism evidence="1 2">
    <name type="scientific">Paramecium sonneborni</name>
    <dbReference type="NCBI Taxonomy" id="65129"/>
    <lineage>
        <taxon>Eukaryota</taxon>
        <taxon>Sar</taxon>
        <taxon>Alveolata</taxon>
        <taxon>Ciliophora</taxon>
        <taxon>Intramacronucleata</taxon>
        <taxon>Oligohymenophorea</taxon>
        <taxon>Peniculida</taxon>
        <taxon>Parameciidae</taxon>
        <taxon>Paramecium</taxon>
    </lineage>
</organism>
<comment type="caution">
    <text evidence="1">The sequence shown here is derived from an EMBL/GenBank/DDBJ whole genome shotgun (WGS) entry which is preliminary data.</text>
</comment>
<evidence type="ECO:0000313" key="2">
    <source>
        <dbReference type="Proteomes" id="UP000692954"/>
    </source>
</evidence>
<accession>A0A8S1LB22</accession>
<dbReference type="Proteomes" id="UP000692954">
    <property type="component" value="Unassembled WGS sequence"/>
</dbReference>
<keyword evidence="2" id="KW-1185">Reference proteome</keyword>